<reference evidence="4" key="3">
    <citation type="submission" date="2010-09" db="EMBL/GenBank/DDBJ databases">
        <title>Annotation of Gaeumannomyces graminis var. tritici R3-111a-1.</title>
        <authorList>
            <consortium name="The Broad Institute Genome Sequencing Platform"/>
            <person name="Ma L.-J."/>
            <person name="Dead R."/>
            <person name="Young S.K."/>
            <person name="Zeng Q."/>
            <person name="Gargeya S."/>
            <person name="Fitzgerald M."/>
            <person name="Haas B."/>
            <person name="Abouelleil A."/>
            <person name="Alvarado L."/>
            <person name="Arachchi H.M."/>
            <person name="Berlin A."/>
            <person name="Brown A."/>
            <person name="Chapman S.B."/>
            <person name="Chen Z."/>
            <person name="Dunbar C."/>
            <person name="Freedman E."/>
            <person name="Gearin G."/>
            <person name="Gellesch M."/>
            <person name="Goldberg J."/>
            <person name="Griggs A."/>
            <person name="Gujja S."/>
            <person name="Heiman D."/>
            <person name="Howarth C."/>
            <person name="Larson L."/>
            <person name="Lui A."/>
            <person name="MacDonald P.J.P."/>
            <person name="Mehta T."/>
            <person name="Montmayeur A."/>
            <person name="Murphy C."/>
            <person name="Neiman D."/>
            <person name="Pearson M."/>
            <person name="Priest M."/>
            <person name="Roberts A."/>
            <person name="Saif S."/>
            <person name="Shea T."/>
            <person name="Shenoy N."/>
            <person name="Sisk P."/>
            <person name="Stolte C."/>
            <person name="Sykes S."/>
            <person name="Yandava C."/>
            <person name="Wortman J."/>
            <person name="Nusbaum C."/>
            <person name="Birren B."/>
        </authorList>
    </citation>
    <scope>NUCLEOTIDE SEQUENCE</scope>
    <source>
        <strain evidence="4">R3-111a-1</strain>
    </source>
</reference>
<dbReference type="EMBL" id="GL385395">
    <property type="protein sequence ID" value="EJT81690.1"/>
    <property type="molecule type" value="Genomic_DNA"/>
</dbReference>
<feature type="region of interest" description="Disordered" evidence="3">
    <location>
        <begin position="1095"/>
        <end position="1115"/>
    </location>
</feature>
<dbReference type="STRING" id="644352.J3NK86"/>
<name>J3NK86_GAET3</name>
<reference evidence="5" key="4">
    <citation type="journal article" date="2015" name="G3 (Bethesda)">
        <title>Genome sequences of three phytopathogenic species of the Magnaporthaceae family of fungi.</title>
        <authorList>
            <person name="Okagaki L.H."/>
            <person name="Nunes C.C."/>
            <person name="Sailsbery J."/>
            <person name="Clay B."/>
            <person name="Brown D."/>
            <person name="John T."/>
            <person name="Oh Y."/>
            <person name="Young N."/>
            <person name="Fitzgerald M."/>
            <person name="Haas B.J."/>
            <person name="Zeng Q."/>
            <person name="Young S."/>
            <person name="Adiconis X."/>
            <person name="Fan L."/>
            <person name="Levin J.Z."/>
            <person name="Mitchell T.K."/>
            <person name="Okubara P.A."/>
            <person name="Farman M.L."/>
            <person name="Kohn L.M."/>
            <person name="Birren B."/>
            <person name="Ma L.-J."/>
            <person name="Dean R.A."/>
        </authorList>
    </citation>
    <scope>NUCLEOTIDE SEQUENCE</scope>
    <source>
        <strain evidence="5">R3-111a-1</strain>
    </source>
</reference>
<evidence type="ECO:0000313" key="5">
    <source>
        <dbReference type="EnsemblFungi" id="EJT81690"/>
    </source>
</evidence>
<dbReference type="PANTHER" id="PTHR23083">
    <property type="entry name" value="TETRATRICOPEPTIDE REPEAT PROTEIN, TPR"/>
    <property type="match status" value="1"/>
</dbReference>
<dbReference type="PANTHER" id="PTHR23083:SF464">
    <property type="entry name" value="TETRATRICOPEPTIDE REPEAT DOMAIN 7, ISOFORM A"/>
    <property type="match status" value="1"/>
</dbReference>
<proteinExistence type="inferred from homology"/>
<feature type="region of interest" description="Disordered" evidence="3">
    <location>
        <begin position="715"/>
        <end position="826"/>
    </location>
</feature>
<reference evidence="4" key="2">
    <citation type="submission" date="2010-07" db="EMBL/GenBank/DDBJ databases">
        <authorList>
            <consortium name="The Broad Institute Genome Sequencing Platform"/>
            <consortium name="Broad Institute Genome Sequencing Center for Infectious Disease"/>
            <person name="Ma L.-J."/>
            <person name="Dead R."/>
            <person name="Young S."/>
            <person name="Zeng Q."/>
            <person name="Koehrsen M."/>
            <person name="Alvarado L."/>
            <person name="Berlin A."/>
            <person name="Chapman S.B."/>
            <person name="Chen Z."/>
            <person name="Freedman E."/>
            <person name="Gellesch M."/>
            <person name="Goldberg J."/>
            <person name="Griggs A."/>
            <person name="Gujja S."/>
            <person name="Heilman E.R."/>
            <person name="Heiman D."/>
            <person name="Hepburn T."/>
            <person name="Howarth C."/>
            <person name="Jen D."/>
            <person name="Larson L."/>
            <person name="Mehta T."/>
            <person name="Neiman D."/>
            <person name="Pearson M."/>
            <person name="Roberts A."/>
            <person name="Saif S."/>
            <person name="Shea T."/>
            <person name="Shenoy N."/>
            <person name="Sisk P."/>
            <person name="Stolte C."/>
            <person name="Sykes S."/>
            <person name="Walk T."/>
            <person name="White J."/>
            <person name="Yandava C."/>
            <person name="Haas B."/>
            <person name="Nusbaum C."/>
            <person name="Birren B."/>
        </authorList>
    </citation>
    <scope>NUCLEOTIDE SEQUENCE</scope>
    <source>
        <strain evidence="4">R3-111a-1</strain>
    </source>
</reference>
<evidence type="ECO:0000313" key="6">
    <source>
        <dbReference type="Proteomes" id="UP000006039"/>
    </source>
</evidence>
<feature type="compositionally biased region" description="Basic residues" evidence="3">
    <location>
        <begin position="796"/>
        <end position="809"/>
    </location>
</feature>
<evidence type="ECO:0000256" key="1">
    <source>
        <dbReference type="ARBA" id="ARBA00002550"/>
    </source>
</evidence>
<evidence type="ECO:0008006" key="7">
    <source>
        <dbReference type="Google" id="ProtNLM"/>
    </source>
</evidence>
<dbReference type="OrthoDB" id="29013at2759"/>
<dbReference type="AlphaFoldDB" id="J3NK86"/>
<dbReference type="SMART" id="SM00028">
    <property type="entry name" value="TPR"/>
    <property type="match status" value="3"/>
</dbReference>
<evidence type="ECO:0000256" key="2">
    <source>
        <dbReference type="ARBA" id="ARBA00038251"/>
    </source>
</evidence>
<evidence type="ECO:0000256" key="3">
    <source>
        <dbReference type="SAM" id="MobiDB-lite"/>
    </source>
</evidence>
<reference evidence="5" key="5">
    <citation type="submission" date="2018-04" db="UniProtKB">
        <authorList>
            <consortium name="EnsemblFungi"/>
        </authorList>
    </citation>
    <scope>IDENTIFICATION</scope>
    <source>
        <strain evidence="5">R3-111a-1</strain>
    </source>
</reference>
<dbReference type="Proteomes" id="UP000006039">
    <property type="component" value="Unassembled WGS sequence"/>
</dbReference>
<comment type="function">
    <text evidence="1">Involved in endocytosis.</text>
</comment>
<dbReference type="RefSeq" id="XP_009217699.1">
    <property type="nucleotide sequence ID" value="XM_009219435.1"/>
</dbReference>
<dbReference type="InterPro" id="IPR051722">
    <property type="entry name" value="Endocytosis_PI4K-reg_protein"/>
</dbReference>
<protein>
    <recommendedName>
        <fullName evidence="7">Filamentation protein</fullName>
    </recommendedName>
</protein>
<dbReference type="EnsemblFungi" id="EJT81690">
    <property type="protein sequence ID" value="EJT81690"/>
    <property type="gene ID" value="GGTG_01667"/>
</dbReference>
<gene>
    <name evidence="5" type="primary">20342125</name>
    <name evidence="4" type="ORF">GGTG_01667</name>
</gene>
<dbReference type="VEuPathDB" id="FungiDB:GGTG_01667"/>
<comment type="similarity">
    <text evidence="2">Belongs to the YPP1 family.</text>
</comment>
<dbReference type="GeneID" id="20342125"/>
<dbReference type="eggNOG" id="KOG4162">
    <property type="taxonomic scope" value="Eukaryota"/>
</dbReference>
<dbReference type="Gene3D" id="1.25.40.10">
    <property type="entry name" value="Tetratricopeptide repeat domain"/>
    <property type="match status" value="1"/>
</dbReference>
<dbReference type="InterPro" id="IPR011990">
    <property type="entry name" value="TPR-like_helical_dom_sf"/>
</dbReference>
<dbReference type="SUPFAM" id="SSF48452">
    <property type="entry name" value="TPR-like"/>
    <property type="match status" value="1"/>
</dbReference>
<organism evidence="4">
    <name type="scientific">Gaeumannomyces tritici (strain R3-111a-1)</name>
    <name type="common">Wheat and barley take-all root rot fungus</name>
    <name type="synonym">Gaeumannomyces graminis var. tritici</name>
    <dbReference type="NCBI Taxonomy" id="644352"/>
    <lineage>
        <taxon>Eukaryota</taxon>
        <taxon>Fungi</taxon>
        <taxon>Dikarya</taxon>
        <taxon>Ascomycota</taxon>
        <taxon>Pezizomycotina</taxon>
        <taxon>Sordariomycetes</taxon>
        <taxon>Sordariomycetidae</taxon>
        <taxon>Magnaporthales</taxon>
        <taxon>Magnaporthaceae</taxon>
        <taxon>Gaeumannomyces</taxon>
    </lineage>
</organism>
<sequence>MSSMSKAAGYIQQLHDARCEGNWGVVPELVRKVRKHAPDKTCLTLTAETECAVEKSSDKTLPADHPSAAANAVGDTDVNSHLPKLVAVIDEETGSSEDQFQARVCAGWLHWVAGDYNQALARLPEGLEADPNPAEAEAQASEWTRVCALKSAYLRANCLARNGNRLDALRVFRGGIPSLSTDWSSQRSRKQMRYWSELFLTEFCMLFSHTLERGESTLDDPNSLASFRSWARYWEVTKGIPIAGGFGFRGSVPRREIWCQYYTALSAIVEADLLFPTGHVAPTSNEPSARSQLRAELKRVETTYEALLLNETEFPRADEEREEIEEFARLAVQNWAILCGRGWREHDLGPGGREALSRGLLDILYRASMKTYHSTAILRGLFTVHVAVAEFDLAFKAFDSYLELVKKGKARVQKSGHVEPSLDDESTALETISACIATLCRYGHRRAAEKAKDLAAELEEIVSKAPTPTPRDSASPLREDESAVGAVGEKVPPRIIALAWQAVGLANAQWARMTYDSSTRGDIQSKAIAALKKSLSPDLARSSDVRSVFALSVLLAEKRELSPAIELAKTALLLGKSSSTEHDLQNGPHWRERALIPIWHLLSLLLSARQDFVLAARACEGAFEQFQDPAVLFGSHNVFRSDHLNEAEAGQDGGSEFGRGLVDDMDDFEKESVLEVKMTQLALVELLEGPKVAVNASLELLSLFNRLFGSAEPKPAQDTLKVQEIPKSSSGTIRSLRGSIFGRGERAGRPGTRQASAPASEGRPDKSSRPQTMQTVASLGAPTIQVTEENGAMAGGRKRSQSGKRHNSLRKRENSVASRRRASSVGPIAPQATVVDGENYFTPIEGGSGIDFFSAAMKRSPSIGGPPVSLTRTFSQTESFASSPRGSRLSGDDFSALPRGSLEYSSKLLPLVQFPRAHEQRRRGTVLVKVWLMIAGFYRRATLYDDAKAAIAEAQRLVQALEAEANKNGAPTSANDVGWANTKSIDELWADVWAEMGSLDVARDVPYSARSGFESALTHFPDHPGAIVGLSNILLDIYSEKLPPPPVVPPLQLVGTSAAGAETVTHSAESAIYPKPAGKPALPSAALGLNEATATRKANGRPGRGKGNSDYASSPGGVSEVSAAAAAGEGNELVPPYKATSLPMVDRLAARDRAYAMLSGLTKLGSGWNNSEAWFALARAHEESGQLDKAREVLWWCVELEEGFGVRRWSCVGNGGYLL</sequence>
<keyword evidence="6" id="KW-1185">Reference proteome</keyword>
<evidence type="ECO:0000313" key="4">
    <source>
        <dbReference type="EMBL" id="EJT81690.1"/>
    </source>
</evidence>
<dbReference type="HOGENOM" id="CLU_003276_0_0_1"/>
<accession>J3NK86</accession>
<reference evidence="6" key="1">
    <citation type="submission" date="2010-07" db="EMBL/GenBank/DDBJ databases">
        <title>The genome sequence of Gaeumannomyces graminis var. tritici strain R3-111a-1.</title>
        <authorList>
            <consortium name="The Broad Institute Genome Sequencing Platform"/>
            <person name="Ma L.-J."/>
            <person name="Dead R."/>
            <person name="Young S."/>
            <person name="Zeng Q."/>
            <person name="Koehrsen M."/>
            <person name="Alvarado L."/>
            <person name="Berlin A."/>
            <person name="Chapman S.B."/>
            <person name="Chen Z."/>
            <person name="Freedman E."/>
            <person name="Gellesch M."/>
            <person name="Goldberg J."/>
            <person name="Griggs A."/>
            <person name="Gujja S."/>
            <person name="Heilman E.R."/>
            <person name="Heiman D."/>
            <person name="Hepburn T."/>
            <person name="Howarth C."/>
            <person name="Jen D."/>
            <person name="Larson L."/>
            <person name="Mehta T."/>
            <person name="Neiman D."/>
            <person name="Pearson M."/>
            <person name="Roberts A."/>
            <person name="Saif S."/>
            <person name="Shea T."/>
            <person name="Shenoy N."/>
            <person name="Sisk P."/>
            <person name="Stolte C."/>
            <person name="Sykes S."/>
            <person name="Walk T."/>
            <person name="White J."/>
            <person name="Yandava C."/>
            <person name="Haas B."/>
            <person name="Nusbaum C."/>
            <person name="Birren B."/>
        </authorList>
    </citation>
    <scope>NUCLEOTIDE SEQUENCE [LARGE SCALE GENOMIC DNA]</scope>
    <source>
        <strain evidence="6">R3-111a-1</strain>
    </source>
</reference>
<dbReference type="InterPro" id="IPR019734">
    <property type="entry name" value="TPR_rpt"/>
</dbReference>